<name>A0A1C3WAM0_9HYPH</name>
<accession>A0A1C3WAM0</accession>
<dbReference type="AlphaFoldDB" id="A0A1C3WAM0"/>
<dbReference type="Proteomes" id="UP000199205">
    <property type="component" value="Unassembled WGS sequence"/>
</dbReference>
<evidence type="ECO:0000313" key="2">
    <source>
        <dbReference type="Proteomes" id="UP000199205"/>
    </source>
</evidence>
<proteinExistence type="predicted"/>
<dbReference type="EMBL" id="FMAF01000009">
    <property type="protein sequence ID" value="SCB36744.1"/>
    <property type="molecule type" value="Genomic_DNA"/>
</dbReference>
<sequence>MRPLSNRVPIITGFGEEDAAPYMGQDHYFVLIRASGETCLGTRNSMVCGGGYTAQ</sequence>
<organism evidence="1 2">
    <name type="scientific">Rhizobium lusitanum</name>
    <dbReference type="NCBI Taxonomy" id="293958"/>
    <lineage>
        <taxon>Bacteria</taxon>
        <taxon>Pseudomonadati</taxon>
        <taxon>Pseudomonadota</taxon>
        <taxon>Alphaproteobacteria</taxon>
        <taxon>Hyphomicrobiales</taxon>
        <taxon>Rhizobiaceae</taxon>
        <taxon>Rhizobium/Agrobacterium group</taxon>
        <taxon>Rhizobium</taxon>
    </lineage>
</organism>
<reference evidence="1 2" key="1">
    <citation type="submission" date="2016-08" db="EMBL/GenBank/DDBJ databases">
        <authorList>
            <person name="Seilhamer J.J."/>
        </authorList>
    </citation>
    <scope>NUCLEOTIDE SEQUENCE [LARGE SCALE GENOMIC DNA]</scope>
    <source>
        <strain evidence="1 2">P1-7</strain>
    </source>
</reference>
<protein>
    <submittedName>
        <fullName evidence="1">Uncharacterized protein</fullName>
    </submittedName>
</protein>
<gene>
    <name evidence="1" type="ORF">GA0061101_109112</name>
</gene>
<evidence type="ECO:0000313" key="1">
    <source>
        <dbReference type="EMBL" id="SCB36744.1"/>
    </source>
</evidence>
<dbReference type="RefSeq" id="WP_156143652.1">
    <property type="nucleotide sequence ID" value="NZ_FMAF01000009.1"/>
</dbReference>